<evidence type="ECO:0000313" key="2">
    <source>
        <dbReference type="Proteomes" id="UP001140091"/>
    </source>
</evidence>
<evidence type="ECO:0000313" key="1">
    <source>
        <dbReference type="EMBL" id="KAJ2924352.1"/>
    </source>
</evidence>
<keyword evidence="2" id="KW-1185">Reference proteome</keyword>
<sequence length="388" mass="44340">MPLLQTLQLIVSNPSTSQSQVNTPVYQIDCFKDAPRLRDVIFRTGLKDLKIRVDLPWPQLETFEATSVGPDSFCEDLIGGEPIQLRALDLNYIGPGPALAFGPSFTLTKLERLTLYANQRSLSLFTLFELITLPALSRLTIRGEFSPLERLASSVCKKLLDLIKRSKCSLQYLSFEFPLDTRQEAIYHILSLSPDLEYLEVPHLDSEGLRRLVLTPDRAESSNPSASHPNILPKLKILKLCWYGDFDNPETNRPYFPLNATGIVDASALKDVVYSRTQALYALDGDLSREFRPLKEVDLRRYDAMKLESDWNKATNTNVEKTSDALAQEIEENLNHIHYYGWTHPDERELQDEDRANPDVHKELDRQIRKMESIDLESYPNTLVFAVR</sequence>
<accession>A0A9W8MC45</accession>
<proteinExistence type="predicted"/>
<comment type="caution">
    <text evidence="1">The sequence shown here is derived from an EMBL/GenBank/DDBJ whole genome shotgun (WGS) entry which is preliminary data.</text>
</comment>
<dbReference type="EMBL" id="JANBPK010001227">
    <property type="protein sequence ID" value="KAJ2924352.1"/>
    <property type="molecule type" value="Genomic_DNA"/>
</dbReference>
<dbReference type="AlphaFoldDB" id="A0A9W8MC45"/>
<reference evidence="1" key="1">
    <citation type="submission" date="2022-06" db="EMBL/GenBank/DDBJ databases">
        <title>Genome Sequence of Candolleomyces eurysporus.</title>
        <authorList>
            <person name="Buettner E."/>
        </authorList>
    </citation>
    <scope>NUCLEOTIDE SEQUENCE</scope>
    <source>
        <strain evidence="1">VTCC 930004</strain>
    </source>
</reference>
<feature type="non-terminal residue" evidence="1">
    <location>
        <position position="388"/>
    </location>
</feature>
<protein>
    <submittedName>
        <fullName evidence="1">Uncharacterized protein</fullName>
    </submittedName>
</protein>
<gene>
    <name evidence="1" type="ORF">H1R20_g12736</name>
</gene>
<organism evidence="1 2">
    <name type="scientific">Candolleomyces eurysporus</name>
    <dbReference type="NCBI Taxonomy" id="2828524"/>
    <lineage>
        <taxon>Eukaryota</taxon>
        <taxon>Fungi</taxon>
        <taxon>Dikarya</taxon>
        <taxon>Basidiomycota</taxon>
        <taxon>Agaricomycotina</taxon>
        <taxon>Agaricomycetes</taxon>
        <taxon>Agaricomycetidae</taxon>
        <taxon>Agaricales</taxon>
        <taxon>Agaricineae</taxon>
        <taxon>Psathyrellaceae</taxon>
        <taxon>Candolleomyces</taxon>
    </lineage>
</organism>
<dbReference type="Proteomes" id="UP001140091">
    <property type="component" value="Unassembled WGS sequence"/>
</dbReference>
<name>A0A9W8MC45_9AGAR</name>
<dbReference type="SUPFAM" id="SSF52047">
    <property type="entry name" value="RNI-like"/>
    <property type="match status" value="1"/>
</dbReference>
<dbReference type="OrthoDB" id="3022108at2759"/>